<dbReference type="KEGG" id="bdr:115065722"/>
<sequence>MQCRVCMQSKCQILFEMNILATDDGKNLYDCFNECTQLDASANDHLPKTLCKLCAQKLQIAYNFRRSARQSNEEFKKLLISQKLETDSVDSSPEELCMPEDTEESTDDPLDMSFHEALKAVKKPLEELPTEESCLVEDPDRSLEEPLMEFPTENSSLEEAPNRSLEENLLEFPTEKSSLKESSNQSLEEDLIESPTEETCLEVASNRSLEEGLMELPTEETCLEVAPSSEEPFKEFLTEKSCLEESSNQFYEETEIEIVRESTPVDNTECQDTAPQYNDEQSQVILENETETLNSFRQDEYESETEPIKKVYYDCEICCSTYTNKNELEKHVSQQHKSEVICLSCPKIFDMPIELRIHNQLVHGTDSPVQCNFCSEKPLLPRNELVKHFQTTHNSRYYWYFPHVQKRHANDTQVRSPTKYTCKYCQKIFTTVNDLAEHIRSHLFKCPFCLKNFNRMRTYYLHVKRLHNSSASQFPAIPLAGDRKDKPIQCKACNKSYANLASYNKHLKEKHNKGTRSKAKLKTTEKESSITEDVDEDITTPQNAEGEIIVNEDEDAVQAPKKSVKKEQSKKKNIPQIKEKKRFLCSYCPRVLCSNVSLASHERSQHLNSKTDIKECPICQKKLKSDYIKNHIKIVHIGERNNICDICGGAYKSPSQLKRHKLLHMPDRHLPCSVCDRKFTETSALKVHMRSHTGELPYACHLCDRQFRIRVHLTYHLEHHANIKKICKVCGKEFKDGTTLRRHSFEHNGKMPYRCTTCHYQTAKREYITTHMLRKHDIQITDEELYLMFKTNTGKSPRVKNVEYLKKLTENLQTSDNSN</sequence>
<organism evidence="10 11">
    <name type="scientific">Bactrocera dorsalis</name>
    <name type="common">Oriental fruit fly</name>
    <name type="synonym">Dacus dorsalis</name>
    <dbReference type="NCBI Taxonomy" id="27457"/>
    <lineage>
        <taxon>Eukaryota</taxon>
        <taxon>Metazoa</taxon>
        <taxon>Ecdysozoa</taxon>
        <taxon>Arthropoda</taxon>
        <taxon>Hexapoda</taxon>
        <taxon>Insecta</taxon>
        <taxon>Pterygota</taxon>
        <taxon>Neoptera</taxon>
        <taxon>Endopterygota</taxon>
        <taxon>Diptera</taxon>
        <taxon>Brachycera</taxon>
        <taxon>Muscomorpha</taxon>
        <taxon>Tephritoidea</taxon>
        <taxon>Tephritidae</taxon>
        <taxon>Bactrocera</taxon>
        <taxon>Bactrocera</taxon>
    </lineage>
</organism>
<protein>
    <submittedName>
        <fullName evidence="11">Zinc finger protein 91</fullName>
    </submittedName>
</protein>
<evidence type="ECO:0000256" key="1">
    <source>
        <dbReference type="ARBA" id="ARBA00022723"/>
    </source>
</evidence>
<evidence type="ECO:0000259" key="9">
    <source>
        <dbReference type="PROSITE" id="PS51915"/>
    </source>
</evidence>
<feature type="region of interest" description="Disordered" evidence="7">
    <location>
        <begin position="509"/>
        <end position="534"/>
    </location>
</feature>
<evidence type="ECO:0000259" key="8">
    <source>
        <dbReference type="PROSITE" id="PS50157"/>
    </source>
</evidence>
<feature type="domain" description="C2H2-type" evidence="8">
    <location>
        <begin position="642"/>
        <end position="669"/>
    </location>
</feature>
<feature type="binding site" evidence="6">
    <location>
        <position position="51"/>
    </location>
    <ligand>
        <name>Zn(2+)</name>
        <dbReference type="ChEBI" id="CHEBI:29105"/>
    </ligand>
</feature>
<evidence type="ECO:0000256" key="5">
    <source>
        <dbReference type="PROSITE-ProRule" id="PRU00042"/>
    </source>
</evidence>
<feature type="binding site" evidence="6">
    <location>
        <position position="6"/>
    </location>
    <ligand>
        <name>Zn(2+)</name>
        <dbReference type="ChEBI" id="CHEBI:29105"/>
    </ligand>
</feature>
<dbReference type="PANTHER" id="PTHR24379">
    <property type="entry name" value="KRAB AND ZINC FINGER DOMAIN-CONTAINING"/>
    <property type="match status" value="1"/>
</dbReference>
<dbReference type="GO" id="GO:0008270">
    <property type="term" value="F:zinc ion binding"/>
    <property type="evidence" value="ECO:0007669"/>
    <property type="project" value="UniProtKB-UniRule"/>
</dbReference>
<dbReference type="GO" id="GO:0003700">
    <property type="term" value="F:DNA-binding transcription factor activity"/>
    <property type="evidence" value="ECO:0007669"/>
    <property type="project" value="TreeGrafter"/>
</dbReference>
<feature type="domain" description="C2H2-type" evidence="8">
    <location>
        <begin position="488"/>
        <end position="516"/>
    </location>
</feature>
<dbReference type="OrthoDB" id="6077919at2759"/>
<reference evidence="11" key="1">
    <citation type="submission" date="2025-08" db="UniProtKB">
        <authorList>
            <consortium name="RefSeq"/>
        </authorList>
    </citation>
    <scope>IDENTIFICATION</scope>
    <source>
        <tissue evidence="11">Adult</tissue>
    </source>
</reference>
<dbReference type="SMART" id="SM00868">
    <property type="entry name" value="zf-AD"/>
    <property type="match status" value="1"/>
</dbReference>
<keyword evidence="2" id="KW-0677">Repeat</keyword>
<feature type="binding site" evidence="6">
    <location>
        <position position="54"/>
    </location>
    <ligand>
        <name>Zn(2+)</name>
        <dbReference type="ChEBI" id="CHEBI:29105"/>
    </ligand>
</feature>
<evidence type="ECO:0000313" key="11">
    <source>
        <dbReference type="RefSeq" id="XP_029404924.2"/>
    </source>
</evidence>
<gene>
    <name evidence="11" type="primary">LOC115065722</name>
</gene>
<feature type="domain" description="C2H2-type" evidence="8">
    <location>
        <begin position="670"/>
        <end position="697"/>
    </location>
</feature>
<dbReference type="GeneID" id="115065722"/>
<dbReference type="InterPro" id="IPR036236">
    <property type="entry name" value="Znf_C2H2_sf"/>
</dbReference>
<feature type="domain" description="C2H2-type" evidence="8">
    <location>
        <begin position="698"/>
        <end position="725"/>
    </location>
</feature>
<accession>A0A8N4L1T9</accession>
<keyword evidence="1 6" id="KW-0479">Metal-binding</keyword>
<feature type="domain" description="C2H2-type" evidence="8">
    <location>
        <begin position="725"/>
        <end position="752"/>
    </location>
</feature>
<dbReference type="Pfam" id="PF00096">
    <property type="entry name" value="zf-C2H2"/>
    <property type="match status" value="3"/>
</dbReference>
<dbReference type="InterPro" id="IPR012934">
    <property type="entry name" value="Znf_AD"/>
</dbReference>
<feature type="binding site" evidence="6">
    <location>
        <position position="3"/>
    </location>
    <ligand>
        <name>Zn(2+)</name>
        <dbReference type="ChEBI" id="CHEBI:29105"/>
    </ligand>
</feature>
<evidence type="ECO:0000313" key="10">
    <source>
        <dbReference type="Proteomes" id="UP001652620"/>
    </source>
</evidence>
<feature type="domain" description="C2H2-type" evidence="8">
    <location>
        <begin position="420"/>
        <end position="447"/>
    </location>
</feature>
<dbReference type="GO" id="GO:0006357">
    <property type="term" value="P:regulation of transcription by RNA polymerase II"/>
    <property type="evidence" value="ECO:0007669"/>
    <property type="project" value="TreeGrafter"/>
</dbReference>
<dbReference type="PROSITE" id="PS00028">
    <property type="entry name" value="ZINC_FINGER_C2H2_1"/>
    <property type="match status" value="10"/>
</dbReference>
<feature type="compositionally biased region" description="Basic residues" evidence="7">
    <location>
        <begin position="509"/>
        <end position="521"/>
    </location>
</feature>
<feature type="domain" description="ZAD" evidence="9">
    <location>
        <begin position="1"/>
        <end position="78"/>
    </location>
</feature>
<dbReference type="InterPro" id="IPR013087">
    <property type="entry name" value="Znf_C2H2_type"/>
</dbReference>
<dbReference type="PROSITE" id="PS51915">
    <property type="entry name" value="ZAD"/>
    <property type="match status" value="1"/>
</dbReference>
<dbReference type="PROSITE" id="PS50157">
    <property type="entry name" value="ZINC_FINGER_C2H2_2"/>
    <property type="match status" value="10"/>
</dbReference>
<evidence type="ECO:0000256" key="3">
    <source>
        <dbReference type="ARBA" id="ARBA00022771"/>
    </source>
</evidence>
<dbReference type="Proteomes" id="UP001652620">
    <property type="component" value="Chromosome 4"/>
</dbReference>
<keyword evidence="3 5" id="KW-0863">Zinc-finger</keyword>
<dbReference type="SMART" id="SM00355">
    <property type="entry name" value="ZnF_C2H2"/>
    <property type="match status" value="13"/>
</dbReference>
<feature type="compositionally biased region" description="Acidic residues" evidence="7">
    <location>
        <begin position="97"/>
        <end position="109"/>
    </location>
</feature>
<keyword evidence="4 6" id="KW-0862">Zinc</keyword>
<proteinExistence type="predicted"/>
<evidence type="ECO:0000256" key="7">
    <source>
        <dbReference type="SAM" id="MobiDB-lite"/>
    </source>
</evidence>
<feature type="region of interest" description="Disordered" evidence="7">
    <location>
        <begin position="86"/>
        <end position="109"/>
    </location>
</feature>
<dbReference type="GO" id="GO:0000978">
    <property type="term" value="F:RNA polymerase II cis-regulatory region sequence-specific DNA binding"/>
    <property type="evidence" value="ECO:0007669"/>
    <property type="project" value="TreeGrafter"/>
</dbReference>
<evidence type="ECO:0000256" key="2">
    <source>
        <dbReference type="ARBA" id="ARBA00022737"/>
    </source>
</evidence>
<dbReference type="Pfam" id="PF07776">
    <property type="entry name" value="zf-AD"/>
    <property type="match status" value="1"/>
</dbReference>
<dbReference type="SUPFAM" id="SSF57716">
    <property type="entry name" value="Glucocorticoid receptor-like (DNA-binding domain)"/>
    <property type="match status" value="1"/>
</dbReference>
<keyword evidence="10" id="KW-1185">Reference proteome</keyword>
<evidence type="ECO:0000256" key="6">
    <source>
        <dbReference type="PROSITE-ProRule" id="PRU01263"/>
    </source>
</evidence>
<feature type="domain" description="C2H2-type" evidence="8">
    <location>
        <begin position="444"/>
        <end position="472"/>
    </location>
</feature>
<evidence type="ECO:0000256" key="4">
    <source>
        <dbReference type="ARBA" id="ARBA00022833"/>
    </source>
</evidence>
<feature type="domain" description="C2H2-type" evidence="8">
    <location>
        <begin position="313"/>
        <end position="341"/>
    </location>
</feature>
<feature type="domain" description="C2H2-type" evidence="8">
    <location>
        <begin position="583"/>
        <end position="611"/>
    </location>
</feature>
<dbReference type="Gene3D" id="3.30.160.60">
    <property type="entry name" value="Classic Zinc Finger"/>
    <property type="match status" value="6"/>
</dbReference>
<dbReference type="GO" id="GO:0005634">
    <property type="term" value="C:nucleus"/>
    <property type="evidence" value="ECO:0007669"/>
    <property type="project" value="UniProtKB-SubCell"/>
</dbReference>
<feature type="region of interest" description="Disordered" evidence="7">
    <location>
        <begin position="173"/>
        <end position="197"/>
    </location>
</feature>
<dbReference type="SUPFAM" id="SSF57667">
    <property type="entry name" value="beta-beta-alpha zinc fingers"/>
    <property type="match status" value="5"/>
</dbReference>
<dbReference type="AlphaFoldDB" id="A0A8N4L1T9"/>
<dbReference type="RefSeq" id="XP_029404924.2">
    <property type="nucleotide sequence ID" value="XM_029549064.2"/>
</dbReference>
<dbReference type="PANTHER" id="PTHR24379:SF121">
    <property type="entry name" value="C2H2-TYPE DOMAIN-CONTAINING PROTEIN"/>
    <property type="match status" value="1"/>
</dbReference>
<dbReference type="Gene3D" id="3.40.1800.20">
    <property type="match status" value="1"/>
</dbReference>
<feature type="domain" description="C2H2-type" evidence="8">
    <location>
        <begin position="340"/>
        <end position="368"/>
    </location>
</feature>
<name>A0A8N4L1T9_BACDO</name>
<feature type="compositionally biased region" description="Acidic residues" evidence="7">
    <location>
        <begin position="187"/>
        <end position="197"/>
    </location>
</feature>